<keyword evidence="3" id="KW-1185">Reference proteome</keyword>
<dbReference type="PIRSF" id="PIRSF019307">
    <property type="entry name" value="UCP019307"/>
    <property type="match status" value="1"/>
</dbReference>
<dbReference type="PANTHER" id="PTHR36448:SF2">
    <property type="entry name" value="CUPIN TYPE-1 DOMAIN-CONTAINING PROTEIN"/>
    <property type="match status" value="1"/>
</dbReference>
<dbReference type="EMBL" id="PQGE01000002">
    <property type="protein sequence ID" value="POP47334.1"/>
    <property type="molecule type" value="Genomic_DNA"/>
</dbReference>
<dbReference type="Proteomes" id="UP000237073">
    <property type="component" value="Unassembled WGS sequence"/>
</dbReference>
<proteinExistence type="predicted"/>
<dbReference type="Gene3D" id="2.60.120.10">
    <property type="entry name" value="Jelly Rolls"/>
    <property type="match status" value="1"/>
</dbReference>
<dbReference type="EMBL" id="PQGD01000003">
    <property type="protein sequence ID" value="POP50181.1"/>
    <property type="molecule type" value="Genomic_DNA"/>
</dbReference>
<reference evidence="3 4" key="1">
    <citation type="submission" date="2018-01" db="EMBL/GenBank/DDBJ databases">
        <title>Superficieibacter electus gen. nov., sp. nov., an extended-spectrum beta-lactamase possessing member of the Enterobacteriaceae family, isolated from intensive care unit surfaces.</title>
        <authorList>
            <person name="Potter R.F."/>
            <person name="D'Souza A.W."/>
        </authorList>
    </citation>
    <scope>NUCLEOTIDE SEQUENCE [LARGE SCALE GENOMIC DNA]</scope>
    <source>
        <strain evidence="2 4">BP-1</strain>
        <strain evidence="1 3">BP-2</strain>
    </source>
</reference>
<dbReference type="InterPro" id="IPR014710">
    <property type="entry name" value="RmlC-like_jellyroll"/>
</dbReference>
<protein>
    <submittedName>
        <fullName evidence="2">Cupin</fullName>
    </submittedName>
</protein>
<organism evidence="2 4">
    <name type="scientific">Superficieibacter electus</name>
    <dbReference type="NCBI Taxonomy" id="2022662"/>
    <lineage>
        <taxon>Bacteria</taxon>
        <taxon>Pseudomonadati</taxon>
        <taxon>Pseudomonadota</taxon>
        <taxon>Gammaproteobacteria</taxon>
        <taxon>Enterobacterales</taxon>
        <taxon>Enterobacteriaceae</taxon>
        <taxon>Superficieibacter</taxon>
    </lineage>
</organism>
<dbReference type="AlphaFoldDB" id="A0A2P5GUE0"/>
<dbReference type="InterPro" id="IPR047121">
    <property type="entry name" value="YjiB-like"/>
</dbReference>
<dbReference type="OrthoDB" id="9791759at2"/>
<evidence type="ECO:0000313" key="1">
    <source>
        <dbReference type="EMBL" id="POP47334.1"/>
    </source>
</evidence>
<comment type="caution">
    <text evidence="2">The sequence shown here is derived from an EMBL/GenBank/DDBJ whole genome shotgun (WGS) entry which is preliminary data.</text>
</comment>
<sequence>MPAHPHQTVLPQTQHFVAHEWVPNHPHLTVLIYQRVVTEGDIARQFEQRFAANGWPPQWRDGIFDYHHYHSTAHEVLGIAAGTARLLLGGPGGKEFDVRKGDVILLPAGTGHRRLSASDDFLVVGAYAPGQEPDLCKEAPDAAMLARIASLPFPGSDPVNGKTHPLTEYWQNAEK</sequence>
<accession>A0A2P5GUE0</accession>
<dbReference type="InterPro" id="IPR011051">
    <property type="entry name" value="RmlC_Cupin_sf"/>
</dbReference>
<dbReference type="PANTHER" id="PTHR36448">
    <property type="entry name" value="BLR7373 PROTEIN"/>
    <property type="match status" value="1"/>
</dbReference>
<evidence type="ECO:0000313" key="3">
    <source>
        <dbReference type="Proteomes" id="UP000237073"/>
    </source>
</evidence>
<gene>
    <name evidence="2" type="ORF">CHU32_05220</name>
    <name evidence="1" type="ORF">CHU33_03665</name>
</gene>
<name>A0A2P5GUE0_9ENTR</name>
<dbReference type="Proteomes" id="UP000247005">
    <property type="component" value="Unassembled WGS sequence"/>
</dbReference>
<dbReference type="SUPFAM" id="SSF51182">
    <property type="entry name" value="RmlC-like cupins"/>
    <property type="match status" value="1"/>
</dbReference>
<dbReference type="InterPro" id="IPR014500">
    <property type="entry name" value="UCP019307_cupin"/>
</dbReference>
<dbReference type="RefSeq" id="WP_103674723.1">
    <property type="nucleotide sequence ID" value="NZ_PQGD01000003.1"/>
</dbReference>
<dbReference type="CDD" id="cd02219">
    <property type="entry name" value="cupin_YjlB-like"/>
    <property type="match status" value="1"/>
</dbReference>
<evidence type="ECO:0000313" key="4">
    <source>
        <dbReference type="Proteomes" id="UP000247005"/>
    </source>
</evidence>
<evidence type="ECO:0000313" key="2">
    <source>
        <dbReference type="EMBL" id="POP50181.1"/>
    </source>
</evidence>